<sequence length="64" mass="6753">MTEPKLEKTATEVRQAERGKPILAILTVSIALVVCAFVAIGLLNADGDMLSIGLIEPQSETATN</sequence>
<comment type="caution">
    <text evidence="2">The sequence shown here is derived from an EMBL/GenBank/DDBJ whole genome shotgun (WGS) entry which is preliminary data.</text>
</comment>
<gene>
    <name evidence="2" type="ORF">DYI23_07575</name>
</gene>
<evidence type="ECO:0000313" key="2">
    <source>
        <dbReference type="EMBL" id="MBS8260072.1"/>
    </source>
</evidence>
<feature type="transmembrane region" description="Helical" evidence="1">
    <location>
        <begin position="21"/>
        <end position="43"/>
    </location>
</feature>
<dbReference type="Proteomes" id="UP000705379">
    <property type="component" value="Unassembled WGS sequence"/>
</dbReference>
<evidence type="ECO:0000313" key="3">
    <source>
        <dbReference type="Proteomes" id="UP000705379"/>
    </source>
</evidence>
<keyword evidence="1" id="KW-0472">Membrane</keyword>
<name>A0A944CCR8_9HYPH</name>
<dbReference type="RefSeq" id="WP_213215577.1">
    <property type="nucleotide sequence ID" value="NZ_QTKU01000001.1"/>
</dbReference>
<evidence type="ECO:0000256" key="1">
    <source>
        <dbReference type="SAM" id="Phobius"/>
    </source>
</evidence>
<reference evidence="2" key="2">
    <citation type="journal article" date="2021" name="Microorganisms">
        <title>Bacterial Dimethylsulfoniopropionate Biosynthesis in the East China Sea.</title>
        <authorList>
            <person name="Liu J."/>
            <person name="Zhang Y."/>
            <person name="Liu J."/>
            <person name="Zhong H."/>
            <person name="Williams B.T."/>
            <person name="Zheng Y."/>
            <person name="Curson A.R.J."/>
            <person name="Sun C."/>
            <person name="Sun H."/>
            <person name="Song D."/>
            <person name="Wagner Mackenzie B."/>
            <person name="Bermejo Martinez A."/>
            <person name="Todd J.D."/>
            <person name="Zhang X.H."/>
        </authorList>
    </citation>
    <scope>NUCLEOTIDE SEQUENCE</scope>
    <source>
        <strain evidence="2">AESS21</strain>
    </source>
</reference>
<dbReference type="AlphaFoldDB" id="A0A944CCR8"/>
<proteinExistence type="predicted"/>
<organism evidence="2 3">
    <name type="scientific">Roseibium polysiphoniae</name>
    <dbReference type="NCBI Taxonomy" id="2571221"/>
    <lineage>
        <taxon>Bacteria</taxon>
        <taxon>Pseudomonadati</taxon>
        <taxon>Pseudomonadota</taxon>
        <taxon>Alphaproteobacteria</taxon>
        <taxon>Hyphomicrobiales</taxon>
        <taxon>Stappiaceae</taxon>
        <taxon>Roseibium</taxon>
    </lineage>
</organism>
<protein>
    <submittedName>
        <fullName evidence="2">Uncharacterized protein</fullName>
    </submittedName>
</protein>
<keyword evidence="1" id="KW-0812">Transmembrane</keyword>
<dbReference type="EMBL" id="QTKU01000001">
    <property type="protein sequence ID" value="MBS8260072.1"/>
    <property type="molecule type" value="Genomic_DNA"/>
</dbReference>
<reference evidence="2" key="1">
    <citation type="submission" date="2018-08" db="EMBL/GenBank/DDBJ databases">
        <authorList>
            <person name="Jin W."/>
            <person name="Wang H."/>
            <person name="Yang Y."/>
            <person name="Li M."/>
            <person name="Liu J."/>
        </authorList>
    </citation>
    <scope>NUCLEOTIDE SEQUENCE</scope>
    <source>
        <strain evidence="2">AESS21</strain>
    </source>
</reference>
<keyword evidence="1" id="KW-1133">Transmembrane helix</keyword>
<accession>A0A944CCR8</accession>